<proteinExistence type="predicted"/>
<dbReference type="EMBL" id="BAAAQR010000016">
    <property type="protein sequence ID" value="GAA2154942.1"/>
    <property type="molecule type" value="Genomic_DNA"/>
</dbReference>
<evidence type="ECO:0008006" key="3">
    <source>
        <dbReference type="Google" id="ProtNLM"/>
    </source>
</evidence>
<dbReference type="RefSeq" id="WP_344157142.1">
    <property type="nucleotide sequence ID" value="NZ_BAAAQR010000016.1"/>
</dbReference>
<protein>
    <recommendedName>
        <fullName evidence="3">DUF222 domain-containing protein</fullName>
    </recommendedName>
</protein>
<dbReference type="Proteomes" id="UP001501771">
    <property type="component" value="Unassembled WGS sequence"/>
</dbReference>
<evidence type="ECO:0000313" key="2">
    <source>
        <dbReference type="Proteomes" id="UP001501771"/>
    </source>
</evidence>
<name>A0ABN3A6C6_9ACTN</name>
<gene>
    <name evidence="1" type="ORF">GCM10009844_41470</name>
</gene>
<organism evidence="1 2">
    <name type="scientific">Nocardioides koreensis</name>
    <dbReference type="NCBI Taxonomy" id="433651"/>
    <lineage>
        <taxon>Bacteria</taxon>
        <taxon>Bacillati</taxon>
        <taxon>Actinomycetota</taxon>
        <taxon>Actinomycetes</taxon>
        <taxon>Propionibacteriales</taxon>
        <taxon>Nocardioidaceae</taxon>
        <taxon>Nocardioides</taxon>
    </lineage>
</organism>
<evidence type="ECO:0000313" key="1">
    <source>
        <dbReference type="EMBL" id="GAA2154942.1"/>
    </source>
</evidence>
<keyword evidence="2" id="KW-1185">Reference proteome</keyword>
<accession>A0ABN3A6C6</accession>
<sequence>MLEVDAMGQPVVVEDLDPDWLLALLDDAKIAARVAERSKLRLAAQWCVRHPATTDTGVATWAGDALPGVLHEDESLGGEGTPAVSAFAPEPVAAALGVSTLPG</sequence>
<reference evidence="1 2" key="1">
    <citation type="journal article" date="2019" name="Int. J. Syst. Evol. Microbiol.">
        <title>The Global Catalogue of Microorganisms (GCM) 10K type strain sequencing project: providing services to taxonomists for standard genome sequencing and annotation.</title>
        <authorList>
            <consortium name="The Broad Institute Genomics Platform"/>
            <consortium name="The Broad Institute Genome Sequencing Center for Infectious Disease"/>
            <person name="Wu L."/>
            <person name="Ma J."/>
        </authorList>
    </citation>
    <scope>NUCLEOTIDE SEQUENCE [LARGE SCALE GENOMIC DNA]</scope>
    <source>
        <strain evidence="1 2">JCM 16022</strain>
    </source>
</reference>
<comment type="caution">
    <text evidence="1">The sequence shown here is derived from an EMBL/GenBank/DDBJ whole genome shotgun (WGS) entry which is preliminary data.</text>
</comment>